<evidence type="ECO:0000313" key="3">
    <source>
        <dbReference type="Proteomes" id="UP000281594"/>
    </source>
</evidence>
<evidence type="ECO:0000256" key="1">
    <source>
        <dbReference type="SAM" id="SignalP"/>
    </source>
</evidence>
<evidence type="ECO:0008006" key="4">
    <source>
        <dbReference type="Google" id="ProtNLM"/>
    </source>
</evidence>
<gene>
    <name evidence="2" type="ORF">D3C57_102320</name>
</gene>
<keyword evidence="1" id="KW-0732">Signal</keyword>
<dbReference type="AlphaFoldDB" id="A0A0A0NRB8"/>
<accession>A0A0A0NRB8</accession>
<evidence type="ECO:0000313" key="2">
    <source>
        <dbReference type="EMBL" id="RLV77167.1"/>
    </source>
</evidence>
<protein>
    <recommendedName>
        <fullName evidence="4">Secreted protein</fullName>
    </recommendedName>
</protein>
<comment type="caution">
    <text evidence="2">The sequence shown here is derived from an EMBL/GenBank/DDBJ whole genome shotgun (WGS) entry which is preliminary data.</text>
</comment>
<dbReference type="KEGG" id="src:M271_41360"/>
<dbReference type="RefSeq" id="WP_020873130.1">
    <property type="nucleotide sequence ID" value="NC_022785.1"/>
</dbReference>
<name>A0A0A0NRB8_STRRN</name>
<dbReference type="Proteomes" id="UP000281594">
    <property type="component" value="Unassembled WGS sequence"/>
</dbReference>
<dbReference type="HOGENOM" id="CLU_2275932_0_0_11"/>
<feature type="signal peptide" evidence="1">
    <location>
        <begin position="1"/>
        <end position="25"/>
    </location>
</feature>
<sequence>MVRAGRLVTAAVAAAAALLPLGVLAAPAHADDEACVEYLAGQGQDDDAIQEACEAGAAGNGPECLSTLVAQGIAPSRAAQACALAGRPSDDAAPRSLDRLQG</sequence>
<feature type="chain" id="PRO_5038878841" description="Secreted protein" evidence="1">
    <location>
        <begin position="26"/>
        <end position="102"/>
    </location>
</feature>
<reference evidence="2 3" key="1">
    <citation type="journal article" date="2018" name="J. Biol. Chem.">
        <title>Discovery of the actinoplanic acid pathway in Streptomyces rapamycinicus reveals a genetically conserved synergism with rapamycin.</title>
        <authorList>
            <person name="Mrak P."/>
            <person name="Krastel P."/>
            <person name="Pivk Lukancic P."/>
            <person name="Tao J."/>
            <person name="Pistorius D."/>
            <person name="Moore C.M."/>
        </authorList>
    </citation>
    <scope>NUCLEOTIDE SEQUENCE [LARGE SCALE GENOMIC DNA]</scope>
    <source>
        <strain evidence="2 3">NRRL 5491</strain>
    </source>
</reference>
<dbReference type="EMBL" id="QYCY01000001">
    <property type="protein sequence ID" value="RLV77167.1"/>
    <property type="molecule type" value="Genomic_DNA"/>
</dbReference>
<proteinExistence type="predicted"/>
<organism evidence="2 3">
    <name type="scientific">Streptomyces rapamycinicus (strain ATCC 29253 / DSM 41530 / NRRL 5491 / AYB-994)</name>
    <name type="common">Streptomyces hygroscopicus (strain ATCC 29253)</name>
    <dbReference type="NCBI Taxonomy" id="1343740"/>
    <lineage>
        <taxon>Bacteria</taxon>
        <taxon>Bacillati</taxon>
        <taxon>Actinomycetota</taxon>
        <taxon>Actinomycetes</taxon>
        <taxon>Kitasatosporales</taxon>
        <taxon>Streptomycetaceae</taxon>
        <taxon>Streptomyces</taxon>
        <taxon>Streptomyces violaceusniger group</taxon>
    </lineage>
</organism>